<dbReference type="CDD" id="cd04301">
    <property type="entry name" value="NAT_SF"/>
    <property type="match status" value="1"/>
</dbReference>
<evidence type="ECO:0000256" key="1">
    <source>
        <dbReference type="ARBA" id="ARBA00004123"/>
    </source>
</evidence>
<dbReference type="InterPro" id="IPR039949">
    <property type="entry name" value="NAA40"/>
</dbReference>
<evidence type="ECO:0000256" key="8">
    <source>
        <dbReference type="ARBA" id="ARBA00023242"/>
    </source>
</evidence>
<dbReference type="InterPro" id="IPR016181">
    <property type="entry name" value="Acyl_CoA_acyltransferase"/>
</dbReference>
<dbReference type="SUPFAM" id="SSF55729">
    <property type="entry name" value="Acyl-CoA N-acyltransferases (Nat)"/>
    <property type="match status" value="1"/>
</dbReference>
<dbReference type="PANTHER" id="PTHR20531">
    <property type="entry name" value="N-ALPHA-ACETYLTRANSFERASE 40"/>
    <property type="match status" value="1"/>
</dbReference>
<protein>
    <recommendedName>
        <fullName evidence="5">N-alpha-acetyltransferase 40</fullName>
        <ecNumber evidence="4">2.3.1.257</ecNumber>
    </recommendedName>
</protein>
<evidence type="ECO:0000256" key="6">
    <source>
        <dbReference type="ARBA" id="ARBA00022490"/>
    </source>
</evidence>
<keyword evidence="7" id="KW-0808">Transferase</keyword>
<reference evidence="14" key="2">
    <citation type="submission" date="2018-07" db="EMBL/GenBank/DDBJ databases">
        <authorList>
            <person name="Quirk P.G."/>
            <person name="Krulwich T.A."/>
        </authorList>
    </citation>
    <scope>NUCLEOTIDE SEQUENCE</scope>
</reference>
<dbReference type="GO" id="GO:0010485">
    <property type="term" value="F:histone H4 acetyltransferase activity"/>
    <property type="evidence" value="ECO:0007669"/>
    <property type="project" value="InterPro"/>
</dbReference>
<comment type="similarity">
    <text evidence="3">Belongs to the acetyltransferase family. NAA40 subfamily.</text>
</comment>
<evidence type="ECO:0000256" key="3">
    <source>
        <dbReference type="ARBA" id="ARBA00008870"/>
    </source>
</evidence>
<dbReference type="InterPro" id="IPR000182">
    <property type="entry name" value="GNAT_dom"/>
</dbReference>
<evidence type="ECO:0000256" key="2">
    <source>
        <dbReference type="ARBA" id="ARBA00004496"/>
    </source>
</evidence>
<dbReference type="Pfam" id="PF00583">
    <property type="entry name" value="Acetyltransf_1"/>
    <property type="match status" value="1"/>
</dbReference>
<evidence type="ECO:0000256" key="4">
    <source>
        <dbReference type="ARBA" id="ARBA00012950"/>
    </source>
</evidence>
<dbReference type="EC" id="2.3.1.257" evidence="4"/>
<reference evidence="13" key="1">
    <citation type="submission" date="2018-04" db="EMBL/GenBank/DDBJ databases">
        <authorList>
            <person name="Go L.Y."/>
            <person name="Mitchell J.A."/>
        </authorList>
    </citation>
    <scope>NUCLEOTIDE SEQUENCE</scope>
    <source>
        <tissue evidence="13">Whole organism</tissue>
    </source>
</reference>
<evidence type="ECO:0000256" key="11">
    <source>
        <dbReference type="ARBA" id="ARBA00049524"/>
    </source>
</evidence>
<dbReference type="PROSITE" id="PS51186">
    <property type="entry name" value="GNAT"/>
    <property type="match status" value="1"/>
</dbReference>
<sequence>MSHIKYDDVSVQQRNIEKAQRSSNPLKEIPESQSFAEFSHNGLNFALQCKLKSDLDPKVIKWAFKLAERNVGNYFKTCKEGWQPKIKQNDLNKNWARYLIAVDKSTKKNVAYTMFRFDLDYGSSVLYCYEMQVESEYQRKGLGAFMMKALEHIVQHFKMEKLVLTVLKNNPDAVKFYHRLGYKKDETSPDDEDYEILSKVFIETSNQSANVLEALS</sequence>
<dbReference type="OMA" id="ETNVGPY"/>
<evidence type="ECO:0000256" key="5">
    <source>
        <dbReference type="ARBA" id="ARBA00015043"/>
    </source>
</evidence>
<gene>
    <name evidence="14" type="primary">CSON008229</name>
</gene>
<organism evidence="14">
    <name type="scientific">Culicoides sonorensis</name>
    <name type="common">Biting midge</name>
    <dbReference type="NCBI Taxonomy" id="179676"/>
    <lineage>
        <taxon>Eukaryota</taxon>
        <taxon>Metazoa</taxon>
        <taxon>Ecdysozoa</taxon>
        <taxon>Arthropoda</taxon>
        <taxon>Hexapoda</taxon>
        <taxon>Insecta</taxon>
        <taxon>Pterygota</taxon>
        <taxon>Neoptera</taxon>
        <taxon>Endopterygota</taxon>
        <taxon>Diptera</taxon>
        <taxon>Nematocera</taxon>
        <taxon>Chironomoidea</taxon>
        <taxon>Ceratopogonidae</taxon>
        <taxon>Ceratopogoninae</taxon>
        <taxon>Culicoides</taxon>
        <taxon>Monoculicoides</taxon>
    </lineage>
</organism>
<keyword evidence="9" id="KW-0012">Acyltransferase</keyword>
<dbReference type="GO" id="GO:0043998">
    <property type="term" value="F:histone H2A acetyltransferase activity"/>
    <property type="evidence" value="ECO:0007669"/>
    <property type="project" value="InterPro"/>
</dbReference>
<dbReference type="GO" id="GO:0005634">
    <property type="term" value="C:nucleus"/>
    <property type="evidence" value="ECO:0007669"/>
    <property type="project" value="UniProtKB-SubCell"/>
</dbReference>
<accession>A0A336N1I1</accession>
<name>A0A336N1I1_CULSO</name>
<evidence type="ECO:0000313" key="13">
    <source>
        <dbReference type="EMBL" id="SSX15202.1"/>
    </source>
</evidence>
<dbReference type="PANTHER" id="PTHR20531:SF1">
    <property type="entry name" value="N-ALPHA-ACETYLTRANSFERASE 40"/>
    <property type="match status" value="1"/>
</dbReference>
<evidence type="ECO:0000259" key="12">
    <source>
        <dbReference type="PROSITE" id="PS51186"/>
    </source>
</evidence>
<dbReference type="EMBL" id="UFQS01003100">
    <property type="protein sequence ID" value="SSX15202.1"/>
    <property type="molecule type" value="Genomic_DNA"/>
</dbReference>
<keyword evidence="6" id="KW-0963">Cytoplasm</keyword>
<keyword evidence="8" id="KW-0539">Nucleus</keyword>
<comment type="subcellular location">
    <subcellularLocation>
        <location evidence="2">Cytoplasm</location>
    </subcellularLocation>
    <subcellularLocation>
        <location evidence="1">Nucleus</location>
    </subcellularLocation>
</comment>
<dbReference type="GO" id="GO:1990189">
    <property type="term" value="F:protein N-terminal-serine acetyltransferase activity"/>
    <property type="evidence" value="ECO:0007669"/>
    <property type="project" value="UniProtKB-EC"/>
</dbReference>
<comment type="catalytic activity">
    <reaction evidence="10">
        <text>N-terminal L-seryl-[histone H2A] + acetyl-CoA = N-terminal N(alpha)-acetyl-L-seryl-[histone H2A] + CoA + H(+)</text>
        <dbReference type="Rhea" id="RHEA:50600"/>
        <dbReference type="Rhea" id="RHEA-COMP:12742"/>
        <dbReference type="Rhea" id="RHEA-COMP:12744"/>
        <dbReference type="ChEBI" id="CHEBI:15378"/>
        <dbReference type="ChEBI" id="CHEBI:57287"/>
        <dbReference type="ChEBI" id="CHEBI:57288"/>
        <dbReference type="ChEBI" id="CHEBI:64738"/>
        <dbReference type="ChEBI" id="CHEBI:83690"/>
        <dbReference type="EC" id="2.3.1.257"/>
    </reaction>
</comment>
<dbReference type="AlphaFoldDB" id="A0A336N1I1"/>
<dbReference type="GO" id="GO:0005737">
    <property type="term" value="C:cytoplasm"/>
    <property type="evidence" value="ECO:0007669"/>
    <property type="project" value="UniProtKB-SubCell"/>
</dbReference>
<proteinExistence type="inferred from homology"/>
<evidence type="ECO:0000313" key="14">
    <source>
        <dbReference type="EMBL" id="SSX34577.1"/>
    </source>
</evidence>
<dbReference type="EMBL" id="UFQT01003100">
    <property type="protein sequence ID" value="SSX34577.1"/>
    <property type="molecule type" value="Genomic_DNA"/>
</dbReference>
<dbReference type="VEuPathDB" id="VectorBase:CSON008229"/>
<comment type="catalytic activity">
    <reaction evidence="11">
        <text>N-terminal L-seryl-[histone H4] + acetyl-CoA = N-terminal N(alpha)-acetyl-L-seryl-[histone H4] + CoA + H(+)</text>
        <dbReference type="Rhea" id="RHEA:50596"/>
        <dbReference type="Rhea" id="RHEA-COMP:12740"/>
        <dbReference type="Rhea" id="RHEA-COMP:12743"/>
        <dbReference type="ChEBI" id="CHEBI:15378"/>
        <dbReference type="ChEBI" id="CHEBI:57287"/>
        <dbReference type="ChEBI" id="CHEBI:57288"/>
        <dbReference type="ChEBI" id="CHEBI:64738"/>
        <dbReference type="ChEBI" id="CHEBI:83690"/>
        <dbReference type="EC" id="2.3.1.257"/>
    </reaction>
</comment>
<evidence type="ECO:0000256" key="9">
    <source>
        <dbReference type="ARBA" id="ARBA00023315"/>
    </source>
</evidence>
<dbReference type="Gene3D" id="3.40.630.30">
    <property type="match status" value="1"/>
</dbReference>
<evidence type="ECO:0000256" key="10">
    <source>
        <dbReference type="ARBA" id="ARBA00047821"/>
    </source>
</evidence>
<evidence type="ECO:0000256" key="7">
    <source>
        <dbReference type="ARBA" id="ARBA00022679"/>
    </source>
</evidence>
<feature type="domain" description="N-acetyltransferase" evidence="12">
    <location>
        <begin position="57"/>
        <end position="203"/>
    </location>
</feature>